<keyword evidence="4" id="KW-1185">Reference proteome</keyword>
<comment type="caution">
    <text evidence="3">The sequence shown here is derived from an EMBL/GenBank/DDBJ whole genome shotgun (WGS) entry which is preliminary data.</text>
</comment>
<evidence type="ECO:0000313" key="3">
    <source>
        <dbReference type="EMBL" id="KAJ2935005.1"/>
    </source>
</evidence>
<dbReference type="OrthoDB" id="2948417at2759"/>
<feature type="region of interest" description="Disordered" evidence="1">
    <location>
        <begin position="207"/>
        <end position="269"/>
    </location>
</feature>
<dbReference type="EMBL" id="JANBPK010000707">
    <property type="protein sequence ID" value="KAJ2935005.1"/>
    <property type="molecule type" value="Genomic_DNA"/>
</dbReference>
<feature type="non-terminal residue" evidence="3">
    <location>
        <position position="1"/>
    </location>
</feature>
<feature type="compositionally biased region" description="Polar residues" evidence="1">
    <location>
        <begin position="310"/>
        <end position="322"/>
    </location>
</feature>
<reference evidence="3" key="1">
    <citation type="submission" date="2022-06" db="EMBL/GenBank/DDBJ databases">
        <title>Genome Sequence of Candolleomyces eurysporus.</title>
        <authorList>
            <person name="Buettner E."/>
        </authorList>
    </citation>
    <scope>NUCLEOTIDE SEQUENCE</scope>
    <source>
        <strain evidence="3">VTCC 930004</strain>
    </source>
</reference>
<feature type="region of interest" description="Disordered" evidence="1">
    <location>
        <begin position="288"/>
        <end position="364"/>
    </location>
</feature>
<evidence type="ECO:0000256" key="1">
    <source>
        <dbReference type="SAM" id="MobiDB-lite"/>
    </source>
</evidence>
<feature type="region of interest" description="Disordered" evidence="1">
    <location>
        <begin position="110"/>
        <end position="141"/>
    </location>
</feature>
<accession>A0A9W8JQH2</accession>
<evidence type="ECO:0008006" key="5">
    <source>
        <dbReference type="Google" id="ProtNLM"/>
    </source>
</evidence>
<sequence length="364" mass="39795">MDSNRLVSDKYQAIGRDRVCWYASGIFDNCGSSNYSTRCTFTVDDESTAKNYEHIPPRDELPLTFTYRQPAFSSGVLQHGPHKLTISVAPSNYLNFDYAEYSFDDELDLQSSTPALSPQQTASSAGYSDPTGNPSSGAANSGKSQGVLKAAIIGGSISGTILLVAIVAFFLYRRRYQGRRDQSDRLTFGVPSTYAGSTRKLSLPFWPHKPAGDDNASNFQNATPFPEKRNSVKSYASSRYSEKYEPDYPSQTAQPRDRGDRRSIDTQGGLLSPANALMQSFFPTPTISTIGSKRGSHATSKLSRLEDSFSPASSSFPRNLSRFSDVRPKQATDTGVTFSSSNVLPMQTPTSSKGRRTPGSFYAV</sequence>
<dbReference type="AlphaFoldDB" id="A0A9W8JQH2"/>
<evidence type="ECO:0000256" key="2">
    <source>
        <dbReference type="SAM" id="Phobius"/>
    </source>
</evidence>
<keyword evidence="2" id="KW-0812">Transmembrane</keyword>
<protein>
    <recommendedName>
        <fullName evidence="5">Mid2 domain-containing protein</fullName>
    </recommendedName>
</protein>
<feature type="transmembrane region" description="Helical" evidence="2">
    <location>
        <begin position="150"/>
        <end position="172"/>
    </location>
</feature>
<organism evidence="3 4">
    <name type="scientific">Candolleomyces eurysporus</name>
    <dbReference type="NCBI Taxonomy" id="2828524"/>
    <lineage>
        <taxon>Eukaryota</taxon>
        <taxon>Fungi</taxon>
        <taxon>Dikarya</taxon>
        <taxon>Basidiomycota</taxon>
        <taxon>Agaricomycotina</taxon>
        <taxon>Agaricomycetes</taxon>
        <taxon>Agaricomycetidae</taxon>
        <taxon>Agaricales</taxon>
        <taxon>Agaricineae</taxon>
        <taxon>Psathyrellaceae</taxon>
        <taxon>Candolleomyces</taxon>
    </lineage>
</organism>
<feature type="compositionally biased region" description="Basic and acidic residues" evidence="1">
    <location>
        <begin position="255"/>
        <end position="264"/>
    </location>
</feature>
<keyword evidence="2" id="KW-1133">Transmembrane helix</keyword>
<name>A0A9W8JQH2_9AGAR</name>
<dbReference type="Proteomes" id="UP001140091">
    <property type="component" value="Unassembled WGS sequence"/>
</dbReference>
<keyword evidence="2" id="KW-0472">Membrane</keyword>
<feature type="compositionally biased region" description="Polar residues" evidence="1">
    <location>
        <begin position="331"/>
        <end position="352"/>
    </location>
</feature>
<evidence type="ECO:0000313" key="4">
    <source>
        <dbReference type="Proteomes" id="UP001140091"/>
    </source>
</evidence>
<feature type="compositionally biased region" description="Polar residues" evidence="1">
    <location>
        <begin position="288"/>
        <end position="302"/>
    </location>
</feature>
<proteinExistence type="predicted"/>
<gene>
    <name evidence="3" type="ORF">H1R20_g2094</name>
</gene>